<name>A0A6N4X5L3_9FLAO</name>
<gene>
    <name evidence="1" type="ORF">CHRY9293_00459</name>
</gene>
<accession>A0A6N4X5L3</accession>
<protein>
    <submittedName>
        <fullName evidence="1">Uncharacterized protein</fullName>
    </submittedName>
</protein>
<reference evidence="1 2" key="1">
    <citation type="submission" date="2020-01" db="EMBL/GenBank/DDBJ databases">
        <authorList>
            <person name="Rodrigo-Torres L."/>
            <person name="Arahal R. D."/>
            <person name="Lucena T."/>
        </authorList>
    </citation>
    <scope>NUCLEOTIDE SEQUENCE [LARGE SCALE GENOMIC DNA]</scope>
    <source>
        <strain evidence="1 2">CECT 9293</strain>
    </source>
</reference>
<evidence type="ECO:0000313" key="2">
    <source>
        <dbReference type="Proteomes" id="UP000445144"/>
    </source>
</evidence>
<keyword evidence="2" id="KW-1185">Reference proteome</keyword>
<evidence type="ECO:0000313" key="1">
    <source>
        <dbReference type="EMBL" id="CAA7194081.1"/>
    </source>
</evidence>
<dbReference type="Proteomes" id="UP000445144">
    <property type="component" value="Unassembled WGS sequence"/>
</dbReference>
<dbReference type="AlphaFoldDB" id="A0A6N4X5L3"/>
<sequence>MKKTIFLAAMRFVRIVITSYNTDKNRSSNLDRAFSLKIV</sequence>
<proteinExistence type="predicted"/>
<organism evidence="1 2">
    <name type="scientific">Chryseobacterium potabilaquae</name>
    <dbReference type="NCBI Taxonomy" id="2675057"/>
    <lineage>
        <taxon>Bacteria</taxon>
        <taxon>Pseudomonadati</taxon>
        <taxon>Bacteroidota</taxon>
        <taxon>Flavobacteriia</taxon>
        <taxon>Flavobacteriales</taxon>
        <taxon>Weeksellaceae</taxon>
        <taxon>Chryseobacterium group</taxon>
        <taxon>Chryseobacterium</taxon>
    </lineage>
</organism>
<dbReference type="EMBL" id="CACVBR010000002">
    <property type="protein sequence ID" value="CAA7194081.1"/>
    <property type="molecule type" value="Genomic_DNA"/>
</dbReference>